<evidence type="ECO:0000313" key="5">
    <source>
        <dbReference type="Proteomes" id="UP000231019"/>
    </source>
</evidence>
<feature type="domain" description="Response regulatory" evidence="2">
    <location>
        <begin position="4"/>
        <end position="120"/>
    </location>
</feature>
<name>A0A2M7G9R2_9BACT</name>
<dbReference type="Proteomes" id="UP000231019">
    <property type="component" value="Unassembled WGS sequence"/>
</dbReference>
<dbReference type="PANTHER" id="PTHR33121">
    <property type="entry name" value="CYCLIC DI-GMP PHOSPHODIESTERASE PDEF"/>
    <property type="match status" value="1"/>
</dbReference>
<dbReference type="InterPro" id="IPR029787">
    <property type="entry name" value="Nucleotide_cyclase"/>
</dbReference>
<dbReference type="Pfam" id="PF00563">
    <property type="entry name" value="EAL"/>
    <property type="match status" value="1"/>
</dbReference>
<dbReference type="PROSITE" id="PS50883">
    <property type="entry name" value="EAL"/>
    <property type="match status" value="1"/>
</dbReference>
<feature type="modified residue" description="4-aspartylphosphate" evidence="1">
    <location>
        <position position="53"/>
    </location>
</feature>
<dbReference type="PROSITE" id="PS50110">
    <property type="entry name" value="RESPONSE_REGULATORY"/>
    <property type="match status" value="1"/>
</dbReference>
<feature type="domain" description="EAL" evidence="3">
    <location>
        <begin position="302"/>
        <end position="557"/>
    </location>
</feature>
<organism evidence="4 5">
    <name type="scientific">bacterium (Candidatus Blackallbacteria) CG17_big_fil_post_rev_8_21_14_2_50_48_46</name>
    <dbReference type="NCBI Taxonomy" id="2014261"/>
    <lineage>
        <taxon>Bacteria</taxon>
        <taxon>Candidatus Blackallbacteria</taxon>
    </lineage>
</organism>
<dbReference type="SMART" id="SM00448">
    <property type="entry name" value="REC"/>
    <property type="match status" value="1"/>
</dbReference>
<dbReference type="Gene3D" id="3.30.70.270">
    <property type="match status" value="1"/>
</dbReference>
<evidence type="ECO:0000259" key="2">
    <source>
        <dbReference type="PROSITE" id="PS50110"/>
    </source>
</evidence>
<dbReference type="InterPro" id="IPR050706">
    <property type="entry name" value="Cyclic-di-GMP_PDE-like"/>
</dbReference>
<dbReference type="SUPFAM" id="SSF55073">
    <property type="entry name" value="Nucleotide cyclase"/>
    <property type="match status" value="1"/>
</dbReference>
<dbReference type="Gene3D" id="3.40.50.2300">
    <property type="match status" value="1"/>
</dbReference>
<dbReference type="GO" id="GO:0071111">
    <property type="term" value="F:cyclic-guanylate-specific phosphodiesterase activity"/>
    <property type="evidence" value="ECO:0007669"/>
    <property type="project" value="InterPro"/>
</dbReference>
<protein>
    <submittedName>
        <fullName evidence="4">Uncharacterized protein</fullName>
    </submittedName>
</protein>
<proteinExistence type="predicted"/>
<evidence type="ECO:0000259" key="3">
    <source>
        <dbReference type="PROSITE" id="PS50883"/>
    </source>
</evidence>
<reference evidence="4 5" key="1">
    <citation type="submission" date="2017-09" db="EMBL/GenBank/DDBJ databases">
        <title>Depth-based differentiation of microbial function through sediment-hosted aquifers and enrichment of novel symbionts in the deep terrestrial subsurface.</title>
        <authorList>
            <person name="Probst A.J."/>
            <person name="Ladd B."/>
            <person name="Jarett J.K."/>
            <person name="Geller-Mcgrath D.E."/>
            <person name="Sieber C.M."/>
            <person name="Emerson J.B."/>
            <person name="Anantharaman K."/>
            <person name="Thomas B.C."/>
            <person name="Malmstrom R."/>
            <person name="Stieglmeier M."/>
            <person name="Klingl A."/>
            <person name="Woyke T."/>
            <person name="Ryan C.M."/>
            <person name="Banfield J.F."/>
        </authorList>
    </citation>
    <scope>NUCLEOTIDE SEQUENCE [LARGE SCALE GENOMIC DNA]</scope>
    <source>
        <strain evidence="4">CG17_big_fil_post_rev_8_21_14_2_50_48_46</strain>
    </source>
</reference>
<evidence type="ECO:0000313" key="4">
    <source>
        <dbReference type="EMBL" id="PIW18856.1"/>
    </source>
</evidence>
<dbReference type="Pfam" id="PF00072">
    <property type="entry name" value="Response_reg"/>
    <property type="match status" value="1"/>
</dbReference>
<dbReference type="SMART" id="SM00052">
    <property type="entry name" value="EAL"/>
    <property type="match status" value="1"/>
</dbReference>
<dbReference type="CDD" id="cd00156">
    <property type="entry name" value="REC"/>
    <property type="match status" value="1"/>
</dbReference>
<accession>A0A2M7G9R2</accession>
<dbReference type="InterPro" id="IPR035919">
    <property type="entry name" value="EAL_sf"/>
</dbReference>
<sequence length="558" mass="63760">MTPLILIIDDDASIRRTAGEILEQEGYRVVQAINVREGIAKLKQLKPDLVLSDVMMPDGNGYDVLDALQKMEQPMTPFIFMSGEAILAEDIRKGMRSGADDYLVKPFRVQDLRESVKTRLERQQHLNEMLHAFQKEPDLPSFLNGTESDLLHLLETAPPTALLALRIDQHERFQRIFGREGTQMLCYSVFQRLRNCPELLAWDFYASDYDYQIYLLPRHFESTQRDGIETAIQLAFAEPFPHERYQLHLQPSLGWVYPEPLSNLKAQEWLERTNLALYQSRLNGGGATVVYQPQMEKKLHDRLFWEDELQLALSDERFELYYQPQFELKTSRIIAVEALLRLRHPEFGMVPPGDFIPVAEDSGLIVPIGTWVLKKACQTLSELQKQGHGTLRMAVNVSLLQFQAPSFAELVSQTLLEANISGQQLELELTESLLIENFRQVEELLKALKDTGLTLAVDDFGTGYSSLFYINQLPFDTLKIDQSFVRSLSRENPYTLAIPRAIVQMGHGMGMQVLAEGIETEEQMQILRELECDHGQGFYIARPMPAAQLLSLLQTQAE</sequence>
<keyword evidence="1" id="KW-0597">Phosphoprotein</keyword>
<dbReference type="CDD" id="cd01948">
    <property type="entry name" value="EAL"/>
    <property type="match status" value="1"/>
</dbReference>
<dbReference type="AlphaFoldDB" id="A0A2M7G9R2"/>
<dbReference type="EMBL" id="PFFQ01000008">
    <property type="protein sequence ID" value="PIW18856.1"/>
    <property type="molecule type" value="Genomic_DNA"/>
</dbReference>
<dbReference type="SUPFAM" id="SSF141868">
    <property type="entry name" value="EAL domain-like"/>
    <property type="match status" value="1"/>
</dbReference>
<gene>
    <name evidence="4" type="ORF">COW36_03165</name>
</gene>
<dbReference type="InterPro" id="IPR043128">
    <property type="entry name" value="Rev_trsase/Diguanyl_cyclase"/>
</dbReference>
<dbReference type="InterPro" id="IPR001633">
    <property type="entry name" value="EAL_dom"/>
</dbReference>
<comment type="caution">
    <text evidence="4">The sequence shown here is derived from an EMBL/GenBank/DDBJ whole genome shotgun (WGS) entry which is preliminary data.</text>
</comment>
<dbReference type="PANTHER" id="PTHR33121:SF70">
    <property type="entry name" value="SIGNALING PROTEIN YKOW"/>
    <property type="match status" value="1"/>
</dbReference>
<evidence type="ECO:0000256" key="1">
    <source>
        <dbReference type="PROSITE-ProRule" id="PRU00169"/>
    </source>
</evidence>
<dbReference type="GO" id="GO:0000160">
    <property type="term" value="P:phosphorelay signal transduction system"/>
    <property type="evidence" value="ECO:0007669"/>
    <property type="project" value="InterPro"/>
</dbReference>
<dbReference type="Gene3D" id="3.20.20.450">
    <property type="entry name" value="EAL domain"/>
    <property type="match status" value="1"/>
</dbReference>
<dbReference type="InterPro" id="IPR001789">
    <property type="entry name" value="Sig_transdc_resp-reg_receiver"/>
</dbReference>
<dbReference type="SUPFAM" id="SSF52172">
    <property type="entry name" value="CheY-like"/>
    <property type="match status" value="1"/>
</dbReference>
<dbReference type="InterPro" id="IPR011006">
    <property type="entry name" value="CheY-like_superfamily"/>
</dbReference>